<protein>
    <submittedName>
        <fullName evidence="1">Uncharacterized protein</fullName>
    </submittedName>
</protein>
<reference evidence="1" key="1">
    <citation type="journal article" date="2014" name="Front. Microbiol.">
        <title>High frequency of phylogenetically diverse reductive dehalogenase-homologous genes in deep subseafloor sedimentary metagenomes.</title>
        <authorList>
            <person name="Kawai M."/>
            <person name="Futagami T."/>
            <person name="Toyoda A."/>
            <person name="Takaki Y."/>
            <person name="Nishi S."/>
            <person name="Hori S."/>
            <person name="Arai W."/>
            <person name="Tsubouchi T."/>
            <person name="Morono Y."/>
            <person name="Uchiyama I."/>
            <person name="Ito T."/>
            <person name="Fujiyama A."/>
            <person name="Inagaki F."/>
            <person name="Takami H."/>
        </authorList>
    </citation>
    <scope>NUCLEOTIDE SEQUENCE</scope>
    <source>
        <strain evidence="1">Expedition CK06-06</strain>
    </source>
</reference>
<feature type="non-terminal residue" evidence="1">
    <location>
        <position position="1"/>
    </location>
</feature>
<organism evidence="1">
    <name type="scientific">marine sediment metagenome</name>
    <dbReference type="NCBI Taxonomy" id="412755"/>
    <lineage>
        <taxon>unclassified sequences</taxon>
        <taxon>metagenomes</taxon>
        <taxon>ecological metagenomes</taxon>
    </lineage>
</organism>
<sequence>LIMNDVLYAKSEIGRVVLRDVIGSEKVIENTEIIEVNVNSTRLILKGNTRIA</sequence>
<comment type="caution">
    <text evidence="1">The sequence shown here is derived from an EMBL/GenBank/DDBJ whole genome shotgun (WGS) entry which is preliminary data.</text>
</comment>
<proteinExistence type="predicted"/>
<dbReference type="EMBL" id="BARS01035066">
    <property type="protein sequence ID" value="GAG14990.1"/>
    <property type="molecule type" value="Genomic_DNA"/>
</dbReference>
<name>X0V9X1_9ZZZZ</name>
<accession>X0V9X1</accession>
<gene>
    <name evidence="1" type="ORF">S01H1_54082</name>
</gene>
<dbReference type="AlphaFoldDB" id="X0V9X1"/>
<evidence type="ECO:0000313" key="1">
    <source>
        <dbReference type="EMBL" id="GAG14990.1"/>
    </source>
</evidence>